<protein>
    <submittedName>
        <fullName evidence="1">Endonuclease reverse transcriptase</fullName>
    </submittedName>
</protein>
<keyword evidence="1" id="KW-0255">Endonuclease</keyword>
<keyword evidence="1" id="KW-0378">Hydrolase</keyword>
<accession>A0AAD8ZXI0</accession>
<sequence length="210" mass="23250">MRSRALLNRTFFVSYAAPGTRTGEGRSPQPPQAETFFDMFAWHKATGSFQTPPLREENKPDTLVSQPKEKRDLFARVLFGNAAISADIPLESPAPHLHPKAKLPFPQITKDEVQSPVFSAGNTTPGSGGITAAVLKTAWPLIEDIVFFLYSGCMREGWHPACFREAVLVILAKPGRRDRALPRSYRPTAILSVLGKGLKRLVARRLAWIT</sequence>
<feature type="non-terminal residue" evidence="1">
    <location>
        <position position="210"/>
    </location>
</feature>
<reference evidence="1" key="1">
    <citation type="submission" date="2023-01" db="EMBL/GenBank/DDBJ databases">
        <title>Colletotrichum chrysophilum M932 genome sequence.</title>
        <authorList>
            <person name="Baroncelli R."/>
        </authorList>
    </citation>
    <scope>NUCLEOTIDE SEQUENCE</scope>
    <source>
        <strain evidence="1">M932</strain>
    </source>
</reference>
<evidence type="ECO:0000313" key="2">
    <source>
        <dbReference type="Proteomes" id="UP001243330"/>
    </source>
</evidence>
<dbReference type="GO" id="GO:0004519">
    <property type="term" value="F:endonuclease activity"/>
    <property type="evidence" value="ECO:0007669"/>
    <property type="project" value="UniProtKB-KW"/>
</dbReference>
<dbReference type="Proteomes" id="UP001243330">
    <property type="component" value="Unassembled WGS sequence"/>
</dbReference>
<dbReference type="PANTHER" id="PTHR33481">
    <property type="entry name" value="REVERSE TRANSCRIPTASE"/>
    <property type="match status" value="1"/>
</dbReference>
<comment type="caution">
    <text evidence="1">The sequence shown here is derived from an EMBL/GenBank/DDBJ whole genome shotgun (WGS) entry which is preliminary data.</text>
</comment>
<dbReference type="PANTHER" id="PTHR33481:SF1">
    <property type="entry name" value="ENDONUCLEASE_EXONUCLEASE_PHOSPHATASE DOMAIN-CONTAINING PROTEIN-RELATED"/>
    <property type="match status" value="1"/>
</dbReference>
<evidence type="ECO:0000313" key="1">
    <source>
        <dbReference type="EMBL" id="KAK1837503.1"/>
    </source>
</evidence>
<name>A0AAD8ZXI0_9PEZI</name>
<organism evidence="1 2">
    <name type="scientific">Colletotrichum chrysophilum</name>
    <dbReference type="NCBI Taxonomy" id="1836956"/>
    <lineage>
        <taxon>Eukaryota</taxon>
        <taxon>Fungi</taxon>
        <taxon>Dikarya</taxon>
        <taxon>Ascomycota</taxon>
        <taxon>Pezizomycotina</taxon>
        <taxon>Sordariomycetes</taxon>
        <taxon>Hypocreomycetidae</taxon>
        <taxon>Glomerellales</taxon>
        <taxon>Glomerellaceae</taxon>
        <taxon>Colletotrichum</taxon>
        <taxon>Colletotrichum gloeosporioides species complex</taxon>
    </lineage>
</organism>
<keyword evidence="1" id="KW-0540">Nuclease</keyword>
<dbReference type="AlphaFoldDB" id="A0AAD8ZXI0"/>
<keyword evidence="1" id="KW-0808">Transferase</keyword>
<dbReference type="EMBL" id="JAQOWY010001197">
    <property type="protein sequence ID" value="KAK1837503.1"/>
    <property type="molecule type" value="Genomic_DNA"/>
</dbReference>
<keyword evidence="2" id="KW-1185">Reference proteome</keyword>
<keyword evidence="1" id="KW-0548">Nucleotidyltransferase</keyword>
<keyword evidence="1" id="KW-0695">RNA-directed DNA polymerase</keyword>
<dbReference type="GO" id="GO:0003964">
    <property type="term" value="F:RNA-directed DNA polymerase activity"/>
    <property type="evidence" value="ECO:0007669"/>
    <property type="project" value="UniProtKB-KW"/>
</dbReference>
<gene>
    <name evidence="1" type="ORF">CCHR01_19876</name>
</gene>
<proteinExistence type="predicted"/>